<gene>
    <name evidence="8" type="primary">coaE</name>
    <name evidence="11" type="ORF">I583_01559</name>
    <name evidence="10" type="ORF">UAW_00854</name>
</gene>
<evidence type="ECO:0000256" key="5">
    <source>
        <dbReference type="ARBA" id="ARBA00022777"/>
    </source>
</evidence>
<reference evidence="11 13" key="2">
    <citation type="submission" date="2013-03" db="EMBL/GenBank/DDBJ databases">
        <title>The Genome Sequence of Enterococcus haemoperoxidus BAA-382 (PacBio/Illumina hybrid assembly).</title>
        <authorList>
            <consortium name="The Broad Institute Genomics Platform"/>
            <consortium name="The Broad Institute Genome Sequencing Center for Infectious Disease"/>
            <person name="Earl A."/>
            <person name="Russ C."/>
            <person name="Gilmore M."/>
            <person name="Surin D."/>
            <person name="Walker B."/>
            <person name="Young S."/>
            <person name="Zeng Q."/>
            <person name="Gargeya S."/>
            <person name="Fitzgerald M."/>
            <person name="Haas B."/>
            <person name="Abouelleil A."/>
            <person name="Allen A.W."/>
            <person name="Alvarado L."/>
            <person name="Arachchi H.M."/>
            <person name="Berlin A.M."/>
            <person name="Chapman S.B."/>
            <person name="Gainer-Dewar J."/>
            <person name="Goldberg J."/>
            <person name="Griggs A."/>
            <person name="Gujja S."/>
            <person name="Hansen M."/>
            <person name="Howarth C."/>
            <person name="Imamovic A."/>
            <person name="Ireland A."/>
            <person name="Larimer J."/>
            <person name="McCowan C."/>
            <person name="Murphy C."/>
            <person name="Pearson M."/>
            <person name="Poon T.W."/>
            <person name="Priest M."/>
            <person name="Roberts A."/>
            <person name="Saif S."/>
            <person name="Shea T."/>
            <person name="Sisk P."/>
            <person name="Sykes S."/>
            <person name="Wortman J."/>
            <person name="Nusbaum C."/>
            <person name="Birren B."/>
        </authorList>
    </citation>
    <scope>NUCLEOTIDE SEQUENCE [LARGE SCALE GENOMIC DNA]</scope>
    <source>
        <strain evidence="11 13">ATCC BAA-382</strain>
    </source>
</reference>
<dbReference type="HAMAP" id="MF_00376">
    <property type="entry name" value="Dephospho_CoA_kinase"/>
    <property type="match status" value="1"/>
</dbReference>
<keyword evidence="2 8" id="KW-0963">Cytoplasm</keyword>
<dbReference type="GO" id="GO:0004140">
    <property type="term" value="F:dephospho-CoA kinase activity"/>
    <property type="evidence" value="ECO:0007669"/>
    <property type="project" value="UniProtKB-UniRule"/>
</dbReference>
<comment type="subcellular location">
    <subcellularLocation>
        <location evidence="8">Cytoplasm</location>
    </subcellularLocation>
</comment>
<dbReference type="GO" id="GO:0005524">
    <property type="term" value="F:ATP binding"/>
    <property type="evidence" value="ECO:0007669"/>
    <property type="project" value="UniProtKB-UniRule"/>
</dbReference>
<dbReference type="STRING" id="155618.RV06_GL002061"/>
<dbReference type="PANTHER" id="PTHR10695:SF46">
    <property type="entry name" value="BIFUNCTIONAL COENZYME A SYNTHASE-RELATED"/>
    <property type="match status" value="1"/>
</dbReference>
<dbReference type="GO" id="GO:0015937">
    <property type="term" value="P:coenzyme A biosynthetic process"/>
    <property type="evidence" value="ECO:0007669"/>
    <property type="project" value="UniProtKB-UniRule"/>
</dbReference>
<evidence type="ECO:0000256" key="3">
    <source>
        <dbReference type="ARBA" id="ARBA00022679"/>
    </source>
</evidence>
<dbReference type="PATRIC" id="fig|1158608.3.peg.835"/>
<dbReference type="InterPro" id="IPR027417">
    <property type="entry name" value="P-loop_NTPase"/>
</dbReference>
<feature type="binding site" evidence="8">
    <location>
        <begin position="12"/>
        <end position="17"/>
    </location>
    <ligand>
        <name>ATP</name>
        <dbReference type="ChEBI" id="CHEBI:30616"/>
    </ligand>
</feature>
<dbReference type="eggNOG" id="COG0237">
    <property type="taxonomic scope" value="Bacteria"/>
</dbReference>
<evidence type="ECO:0000256" key="7">
    <source>
        <dbReference type="ARBA" id="ARBA00022993"/>
    </source>
</evidence>
<keyword evidence="3 8" id="KW-0808">Transferase</keyword>
<name>R2T3X1_9ENTE</name>
<keyword evidence="13" id="KW-1185">Reference proteome</keyword>
<evidence type="ECO:0000313" key="13">
    <source>
        <dbReference type="Proteomes" id="UP000014197"/>
    </source>
</evidence>
<comment type="catalytic activity">
    <reaction evidence="8">
        <text>3'-dephospho-CoA + ATP = ADP + CoA + H(+)</text>
        <dbReference type="Rhea" id="RHEA:18245"/>
        <dbReference type="ChEBI" id="CHEBI:15378"/>
        <dbReference type="ChEBI" id="CHEBI:30616"/>
        <dbReference type="ChEBI" id="CHEBI:57287"/>
        <dbReference type="ChEBI" id="CHEBI:57328"/>
        <dbReference type="ChEBI" id="CHEBI:456216"/>
        <dbReference type="EC" id="2.7.1.24"/>
    </reaction>
</comment>
<comment type="similarity">
    <text evidence="1 8">Belongs to the CoaE family.</text>
</comment>
<evidence type="ECO:0000256" key="6">
    <source>
        <dbReference type="ARBA" id="ARBA00022840"/>
    </source>
</evidence>
<dbReference type="EMBL" id="ASVY01000002">
    <property type="protein sequence ID" value="EOT62559.1"/>
    <property type="molecule type" value="Genomic_DNA"/>
</dbReference>
<keyword evidence="6 8" id="KW-0067">ATP-binding</keyword>
<dbReference type="Gene3D" id="3.40.50.300">
    <property type="entry name" value="P-loop containing nucleotide triphosphate hydrolases"/>
    <property type="match status" value="1"/>
</dbReference>
<evidence type="ECO:0000313" key="11">
    <source>
        <dbReference type="EMBL" id="EOT62559.1"/>
    </source>
</evidence>
<proteinExistence type="inferred from homology"/>
<protein>
    <recommendedName>
        <fullName evidence="8 9">Dephospho-CoA kinase</fullName>
        <ecNumber evidence="8 9">2.7.1.24</ecNumber>
    </recommendedName>
    <alternativeName>
        <fullName evidence="8">Dephosphocoenzyme A kinase</fullName>
    </alternativeName>
</protein>
<dbReference type="OrthoDB" id="9812943at2"/>
<dbReference type="Pfam" id="PF01121">
    <property type="entry name" value="CoaE"/>
    <property type="match status" value="1"/>
</dbReference>
<evidence type="ECO:0000256" key="4">
    <source>
        <dbReference type="ARBA" id="ARBA00022741"/>
    </source>
</evidence>
<comment type="caution">
    <text evidence="10">The sequence shown here is derived from an EMBL/GenBank/DDBJ whole genome shotgun (WGS) entry which is preliminary data.</text>
</comment>
<comment type="pathway">
    <text evidence="8">Cofactor biosynthesis; coenzyme A biosynthesis; CoA from (R)-pantothenate: step 5/5.</text>
</comment>
<evidence type="ECO:0000256" key="8">
    <source>
        <dbReference type="HAMAP-Rule" id="MF_00376"/>
    </source>
</evidence>
<evidence type="ECO:0000313" key="12">
    <source>
        <dbReference type="Proteomes" id="UP000013858"/>
    </source>
</evidence>
<comment type="function">
    <text evidence="8">Catalyzes the phosphorylation of the 3'-hydroxyl group of dephosphocoenzyme A to form coenzyme A.</text>
</comment>
<evidence type="ECO:0000256" key="2">
    <source>
        <dbReference type="ARBA" id="ARBA00022490"/>
    </source>
</evidence>
<dbReference type="PROSITE" id="PS51219">
    <property type="entry name" value="DPCK"/>
    <property type="match status" value="1"/>
</dbReference>
<dbReference type="FunFam" id="3.40.50.300:FF:000991">
    <property type="entry name" value="Dephospho-CoA kinase"/>
    <property type="match status" value="1"/>
</dbReference>
<dbReference type="InterPro" id="IPR001977">
    <property type="entry name" value="Depp_CoAkinase"/>
</dbReference>
<evidence type="ECO:0000256" key="9">
    <source>
        <dbReference type="NCBIfam" id="TIGR00152"/>
    </source>
</evidence>
<dbReference type="GO" id="GO:0005737">
    <property type="term" value="C:cytoplasm"/>
    <property type="evidence" value="ECO:0007669"/>
    <property type="project" value="UniProtKB-SubCell"/>
</dbReference>
<dbReference type="UniPathway" id="UPA00241">
    <property type="reaction ID" value="UER00356"/>
</dbReference>
<evidence type="ECO:0000256" key="1">
    <source>
        <dbReference type="ARBA" id="ARBA00009018"/>
    </source>
</evidence>
<evidence type="ECO:0000313" key="10">
    <source>
        <dbReference type="EMBL" id="EOH99701.1"/>
    </source>
</evidence>
<accession>R2T3X1</accession>
<dbReference type="PANTHER" id="PTHR10695">
    <property type="entry name" value="DEPHOSPHO-COA KINASE-RELATED"/>
    <property type="match status" value="1"/>
</dbReference>
<dbReference type="EMBL" id="AJAR01000010">
    <property type="protein sequence ID" value="EOH99701.1"/>
    <property type="molecule type" value="Genomic_DNA"/>
</dbReference>
<dbReference type="RefSeq" id="WP_010761063.1">
    <property type="nucleotide sequence ID" value="NZ_KB946315.1"/>
</dbReference>
<dbReference type="AlphaFoldDB" id="R2T3X1"/>
<dbReference type="CDD" id="cd02022">
    <property type="entry name" value="DPCK"/>
    <property type="match status" value="1"/>
</dbReference>
<dbReference type="Proteomes" id="UP000013858">
    <property type="component" value="Unassembled WGS sequence"/>
</dbReference>
<keyword evidence="4 8" id="KW-0547">Nucleotide-binding</keyword>
<sequence length="202" mass="22647">MGMILGLTGGIATGKSTVVSIFKSMNFPIIDADVIAREIVEVGTPGLEQVVNAFGSEIVTVEGSLDRKKLGEIIFSDEEKRKKLNKVLSPFLKEAILTQIADKKNQAPLVIVDIPLLYEGGYDKFMDKVAVVYVPEEVQLARLMKRDHLTINEAQQRIDSQMSIEKKKQKADIVFDNEKSIQETEKIVKKWVLEKNIDNITD</sequence>
<reference evidence="10 12" key="1">
    <citation type="submission" date="2013-02" db="EMBL/GenBank/DDBJ databases">
        <title>The Genome Sequence of Enterococcus haemoperoxidus BAA-382.</title>
        <authorList>
            <consortium name="The Broad Institute Genome Sequencing Platform"/>
            <consortium name="The Broad Institute Genome Sequencing Center for Infectious Disease"/>
            <person name="Earl A.M."/>
            <person name="Gilmore M.S."/>
            <person name="Lebreton F."/>
            <person name="Walker B."/>
            <person name="Young S.K."/>
            <person name="Zeng Q."/>
            <person name="Gargeya S."/>
            <person name="Fitzgerald M."/>
            <person name="Haas B."/>
            <person name="Abouelleil A."/>
            <person name="Alvarado L."/>
            <person name="Arachchi H.M."/>
            <person name="Berlin A.M."/>
            <person name="Chapman S.B."/>
            <person name="Dewar J."/>
            <person name="Goldberg J."/>
            <person name="Griggs A."/>
            <person name="Gujja S."/>
            <person name="Hansen M."/>
            <person name="Howarth C."/>
            <person name="Imamovic A."/>
            <person name="Larimer J."/>
            <person name="McCowan C."/>
            <person name="Murphy C."/>
            <person name="Neiman D."/>
            <person name="Pearson M."/>
            <person name="Priest M."/>
            <person name="Roberts A."/>
            <person name="Saif S."/>
            <person name="Shea T."/>
            <person name="Sisk P."/>
            <person name="Sykes S."/>
            <person name="Wortman J."/>
            <person name="Nusbaum C."/>
            <person name="Birren B."/>
        </authorList>
    </citation>
    <scope>NUCLEOTIDE SEQUENCE [LARGE SCALE GENOMIC DNA]</scope>
    <source>
        <strain evidence="10 12">ATCC BAA-382</strain>
    </source>
</reference>
<keyword evidence="5 8" id="KW-0418">Kinase</keyword>
<dbReference type="SUPFAM" id="SSF52540">
    <property type="entry name" value="P-loop containing nucleoside triphosphate hydrolases"/>
    <property type="match status" value="1"/>
</dbReference>
<keyword evidence="7 8" id="KW-0173">Coenzyme A biosynthesis</keyword>
<dbReference type="NCBIfam" id="TIGR00152">
    <property type="entry name" value="dephospho-CoA kinase"/>
    <property type="match status" value="1"/>
</dbReference>
<dbReference type="EC" id="2.7.1.24" evidence="8 9"/>
<organism evidence="10 12">
    <name type="scientific">Enterococcus haemoperoxidus ATCC BAA-382</name>
    <dbReference type="NCBI Taxonomy" id="1158608"/>
    <lineage>
        <taxon>Bacteria</taxon>
        <taxon>Bacillati</taxon>
        <taxon>Bacillota</taxon>
        <taxon>Bacilli</taxon>
        <taxon>Lactobacillales</taxon>
        <taxon>Enterococcaceae</taxon>
        <taxon>Enterococcus</taxon>
    </lineage>
</organism>
<dbReference type="Proteomes" id="UP000014197">
    <property type="component" value="Unassembled WGS sequence"/>
</dbReference>